<dbReference type="SUPFAM" id="SSF46689">
    <property type="entry name" value="Homeodomain-like"/>
    <property type="match status" value="1"/>
</dbReference>
<dbReference type="Pfam" id="PF00072">
    <property type="entry name" value="Response_reg"/>
    <property type="match status" value="1"/>
</dbReference>
<dbReference type="PROSITE" id="PS00688">
    <property type="entry name" value="SIGMA54_INTERACT_3"/>
    <property type="match status" value="1"/>
</dbReference>
<dbReference type="InterPro" id="IPR025944">
    <property type="entry name" value="Sigma_54_int_dom_CS"/>
</dbReference>
<dbReference type="GO" id="GO:0005524">
    <property type="term" value="F:ATP binding"/>
    <property type="evidence" value="ECO:0007669"/>
    <property type="project" value="UniProtKB-KW"/>
</dbReference>
<gene>
    <name evidence="9" type="ORF">F0P94_00290</name>
</gene>
<feature type="modified residue" description="4-aspartylphosphate" evidence="6">
    <location>
        <position position="56"/>
    </location>
</feature>
<dbReference type="Gene3D" id="3.40.50.2300">
    <property type="match status" value="1"/>
</dbReference>
<dbReference type="InterPro" id="IPR002078">
    <property type="entry name" value="Sigma_54_int"/>
</dbReference>
<dbReference type="SUPFAM" id="SSF52172">
    <property type="entry name" value="CheY-like"/>
    <property type="match status" value="1"/>
</dbReference>
<dbReference type="SMART" id="SM00382">
    <property type="entry name" value="AAA"/>
    <property type="match status" value="1"/>
</dbReference>
<dbReference type="PROSITE" id="PS50045">
    <property type="entry name" value="SIGMA54_INTERACT_4"/>
    <property type="match status" value="1"/>
</dbReference>
<comment type="caution">
    <text evidence="9">The sequence shown here is derived from an EMBL/GenBank/DDBJ whole genome shotgun (WGS) entry which is preliminary data.</text>
</comment>
<protein>
    <submittedName>
        <fullName evidence="9">Sigma-54-dependent Fis family transcriptional regulator</fullName>
    </submittedName>
</protein>
<feature type="domain" description="Response regulatory" evidence="8">
    <location>
        <begin position="7"/>
        <end position="126"/>
    </location>
</feature>
<dbReference type="PROSITE" id="PS50110">
    <property type="entry name" value="RESPONSE_REGULATORY"/>
    <property type="match status" value="1"/>
</dbReference>
<keyword evidence="5" id="KW-0804">Transcription</keyword>
<dbReference type="PANTHER" id="PTHR32071">
    <property type="entry name" value="TRANSCRIPTIONAL REGULATORY PROTEIN"/>
    <property type="match status" value="1"/>
</dbReference>
<dbReference type="CDD" id="cd00009">
    <property type="entry name" value="AAA"/>
    <property type="match status" value="1"/>
</dbReference>
<dbReference type="SMART" id="SM00448">
    <property type="entry name" value="REC"/>
    <property type="match status" value="1"/>
</dbReference>
<dbReference type="InterPro" id="IPR025943">
    <property type="entry name" value="Sigma_54_int_dom_ATP-bd_2"/>
</dbReference>
<evidence type="ECO:0000313" key="10">
    <source>
        <dbReference type="Proteomes" id="UP000326570"/>
    </source>
</evidence>
<dbReference type="InterPro" id="IPR011006">
    <property type="entry name" value="CheY-like_superfamily"/>
</dbReference>
<feature type="domain" description="Sigma-54 factor interaction" evidence="7">
    <location>
        <begin position="151"/>
        <end position="380"/>
    </location>
</feature>
<keyword evidence="1" id="KW-0547">Nucleotide-binding</keyword>
<dbReference type="InterPro" id="IPR003593">
    <property type="entry name" value="AAA+_ATPase"/>
</dbReference>
<dbReference type="Gene3D" id="1.10.10.60">
    <property type="entry name" value="Homeodomain-like"/>
    <property type="match status" value="1"/>
</dbReference>
<evidence type="ECO:0000256" key="3">
    <source>
        <dbReference type="ARBA" id="ARBA00023015"/>
    </source>
</evidence>
<dbReference type="PANTHER" id="PTHR32071:SF113">
    <property type="entry name" value="ALGINATE BIOSYNTHESIS TRANSCRIPTIONAL REGULATORY PROTEIN ALGB"/>
    <property type="match status" value="1"/>
</dbReference>
<evidence type="ECO:0000313" key="9">
    <source>
        <dbReference type="EMBL" id="KAA9345564.1"/>
    </source>
</evidence>
<keyword evidence="6" id="KW-0597">Phosphoprotein</keyword>
<dbReference type="InterPro" id="IPR009057">
    <property type="entry name" value="Homeodomain-like_sf"/>
</dbReference>
<evidence type="ECO:0000256" key="1">
    <source>
        <dbReference type="ARBA" id="ARBA00022741"/>
    </source>
</evidence>
<evidence type="ECO:0000256" key="6">
    <source>
        <dbReference type="PROSITE-ProRule" id="PRU00169"/>
    </source>
</evidence>
<keyword evidence="10" id="KW-1185">Reference proteome</keyword>
<organism evidence="9 10">
    <name type="scientific">Adhaeribacter soli</name>
    <dbReference type="NCBI Taxonomy" id="2607655"/>
    <lineage>
        <taxon>Bacteria</taxon>
        <taxon>Pseudomonadati</taxon>
        <taxon>Bacteroidota</taxon>
        <taxon>Cytophagia</taxon>
        <taxon>Cytophagales</taxon>
        <taxon>Hymenobacteraceae</taxon>
        <taxon>Adhaeribacter</taxon>
    </lineage>
</organism>
<dbReference type="PRINTS" id="PR01590">
    <property type="entry name" value="HTHFIS"/>
</dbReference>
<evidence type="ECO:0000256" key="5">
    <source>
        <dbReference type="ARBA" id="ARBA00023163"/>
    </source>
</evidence>
<dbReference type="AlphaFoldDB" id="A0A5N1J4F7"/>
<proteinExistence type="predicted"/>
<dbReference type="SUPFAM" id="SSF52540">
    <property type="entry name" value="P-loop containing nucleoside triphosphate hydrolases"/>
    <property type="match status" value="1"/>
</dbReference>
<dbReference type="InterPro" id="IPR001789">
    <property type="entry name" value="Sig_transdc_resp-reg_receiver"/>
</dbReference>
<accession>A0A5N1J4F7</accession>
<evidence type="ECO:0000256" key="4">
    <source>
        <dbReference type="ARBA" id="ARBA00023125"/>
    </source>
</evidence>
<dbReference type="Pfam" id="PF00158">
    <property type="entry name" value="Sigma54_activat"/>
    <property type="match status" value="1"/>
</dbReference>
<dbReference type="Gene3D" id="1.10.8.60">
    <property type="match status" value="1"/>
</dbReference>
<keyword evidence="4" id="KW-0238">DNA-binding</keyword>
<dbReference type="Gene3D" id="3.40.50.300">
    <property type="entry name" value="P-loop containing nucleotide triphosphate hydrolases"/>
    <property type="match status" value="1"/>
</dbReference>
<evidence type="ECO:0000259" key="8">
    <source>
        <dbReference type="PROSITE" id="PS50110"/>
    </source>
</evidence>
<dbReference type="Pfam" id="PF25601">
    <property type="entry name" value="AAA_lid_14"/>
    <property type="match status" value="1"/>
</dbReference>
<keyword evidence="2" id="KW-0067">ATP-binding</keyword>
<evidence type="ECO:0000256" key="2">
    <source>
        <dbReference type="ARBA" id="ARBA00022840"/>
    </source>
</evidence>
<name>A0A5N1J4F7_9BACT</name>
<evidence type="ECO:0000259" key="7">
    <source>
        <dbReference type="PROSITE" id="PS50045"/>
    </source>
</evidence>
<dbReference type="RefSeq" id="WP_150901706.1">
    <property type="nucleotide sequence ID" value="NZ_VTWT01000001.1"/>
</dbReference>
<dbReference type="InterPro" id="IPR002197">
    <property type="entry name" value="HTH_Fis"/>
</dbReference>
<dbReference type="GO" id="GO:0000160">
    <property type="term" value="P:phosphorelay signal transduction system"/>
    <property type="evidence" value="ECO:0007669"/>
    <property type="project" value="InterPro"/>
</dbReference>
<dbReference type="InterPro" id="IPR058031">
    <property type="entry name" value="AAA_lid_NorR"/>
</dbReference>
<dbReference type="Pfam" id="PF02954">
    <property type="entry name" value="HTH_8"/>
    <property type="match status" value="1"/>
</dbReference>
<dbReference type="PROSITE" id="PS00676">
    <property type="entry name" value="SIGMA54_INTERACT_2"/>
    <property type="match status" value="1"/>
</dbReference>
<dbReference type="Proteomes" id="UP000326570">
    <property type="component" value="Unassembled WGS sequence"/>
</dbReference>
<dbReference type="GO" id="GO:0006355">
    <property type="term" value="P:regulation of DNA-templated transcription"/>
    <property type="evidence" value="ECO:0007669"/>
    <property type="project" value="InterPro"/>
</dbReference>
<dbReference type="FunFam" id="3.40.50.300:FF:000006">
    <property type="entry name" value="DNA-binding transcriptional regulator NtrC"/>
    <property type="match status" value="1"/>
</dbReference>
<dbReference type="InterPro" id="IPR027417">
    <property type="entry name" value="P-loop_NTPase"/>
</dbReference>
<dbReference type="GO" id="GO:0043565">
    <property type="term" value="F:sequence-specific DNA binding"/>
    <property type="evidence" value="ECO:0007669"/>
    <property type="project" value="InterPro"/>
</dbReference>
<sequence>MNLKNARVLVIDDESDLLFAVKMLLKTEVKEVVTEKNPENLLSLLSRHSFDVIFLDMNFKSALNTGNEGFYWLQKIREKDQEVAVIMITAYGDVELAVRALKDGATDFILKPWRNEKLIEALANACEKKSQKGKASTAKQSTSQTLNSLDMLGQSDVMQEVFYKIEKIAPTEANVLILGENGTGKELVARALHNRSYRATKPFISVDVAALSENLFESEMFGSKRGAFTDAKEDRTGRFVAANGGTLFLDEIGNISLAMQAKLLTVLQNRQVIPLGSNTPVPVDIRLVSATNAPLYEMAAKNQFRKDLIYRINTVEIKLPSLRERGDDVLLLARHFANHYAEKNRKPAPEFEEATLKKLKQHKWPGNIRELQHAVERAIILSEGNVLRPQDFTFAGFEENLYQEPQPVIEMPEGSLALSEIERNTIIRVIDKNKGNISKAAKELGITRAALYRRLSKHDI</sequence>
<keyword evidence="3" id="KW-0805">Transcription regulation</keyword>
<dbReference type="EMBL" id="VTWT01000001">
    <property type="protein sequence ID" value="KAA9345564.1"/>
    <property type="molecule type" value="Genomic_DNA"/>
</dbReference>
<reference evidence="9 10" key="1">
    <citation type="submission" date="2019-09" db="EMBL/GenBank/DDBJ databases">
        <title>Genome sequence of Adhaeribacter sp. M2.</title>
        <authorList>
            <person name="Srinivasan S."/>
        </authorList>
    </citation>
    <scope>NUCLEOTIDE SEQUENCE [LARGE SCALE GENOMIC DNA]</scope>
    <source>
        <strain evidence="9 10">M2</strain>
    </source>
</reference>